<dbReference type="GO" id="GO:0008270">
    <property type="term" value="F:zinc ion binding"/>
    <property type="evidence" value="ECO:0007669"/>
    <property type="project" value="UniProtKB-KW"/>
</dbReference>
<evidence type="ECO:0000256" key="3">
    <source>
        <dbReference type="ARBA" id="ARBA00022737"/>
    </source>
</evidence>
<comment type="subcellular location">
    <subcellularLocation>
        <location evidence="1">Nucleus</location>
    </subcellularLocation>
</comment>
<dbReference type="GO" id="GO:0006355">
    <property type="term" value="P:regulation of DNA-templated transcription"/>
    <property type="evidence" value="ECO:0007669"/>
    <property type="project" value="InterPro"/>
</dbReference>
<keyword evidence="2" id="KW-0479">Metal-binding</keyword>
<dbReference type="PANTHER" id="PTHR23234">
    <property type="entry name" value="ZNF44 PROTEIN"/>
    <property type="match status" value="1"/>
</dbReference>
<sequence>MAASQGLLTVKDVAIDFSPEEWECLDLGQRDLYRDVMIEIYRHLVSLEYVISMPDLVRLLEQKKDPWDVKGMETVAIQPALSSHDTQGLMPHKPGMEHFLQTMLLGKYESSPVGTFDVIIGSEGKGACEGQEGCYDAHAPTGTFIHKENVTAKRDQGCESNCEKLHFKSIPLAKKYIFVSKDPCYLLKHRSSLKGNLENQGNHMDCTTNDDAKHECMLGRNIHSNIYEHQRFQNGGNPPQSDQIGRSNSKGSSLFNQQIFPHCSDIPNVDTNGGVLIQPLFNRCDNIVNFDQHAMCTKVSKAFSKSCVFSNYKSIHTGTRSDACVDSQTNFDPDSNLMKLQGTQFSEKQSIRSKHRNVISQSSDLTTFQKICIREKACHLHECGKVYSQALRLTQHQHHPTRKEQCKCEEHENVCNQSLNLRRDMKKQTGGKPDKCEESTWCSAFTRHHVIHTAEKPHKCTECGKAFRQCSYLSEHQRIHTGEKPHKCTECGKAFNKHSLLTRHLNFHTGERPYKCTECGKDFRCRSYLSEHQRIHTGEKPHKCAECGKDFRRSSHLSKHQRIHTGEKPHKCAECGKDFRCHSSLTEHLRSHTGEKPYECTECGKGFSRHSHLTQHRSSHTGEKPYKCTECGKAFHWHSSLTRHLSSHAGEKPYKCTECGKGFSQYCNFTEHQRSHTGEKPYECIECGKAFSWHSSLTWHRRSHSGQKS</sequence>
<evidence type="ECO:0000313" key="12">
    <source>
        <dbReference type="Ensembl" id="ENSSSCP00050014658.1"/>
    </source>
</evidence>
<dbReference type="InterPro" id="IPR013087">
    <property type="entry name" value="Znf_C2H2_type"/>
</dbReference>
<dbReference type="InterPro" id="IPR050758">
    <property type="entry name" value="Znf_C2H2-type"/>
</dbReference>
<dbReference type="FunFam" id="3.30.160.60:FF:002090">
    <property type="entry name" value="Zinc finger protein 473"/>
    <property type="match status" value="1"/>
</dbReference>
<feature type="domain" description="KRAB" evidence="11">
    <location>
        <begin position="8"/>
        <end position="79"/>
    </location>
</feature>
<reference evidence="12" key="1">
    <citation type="submission" date="2025-08" db="UniProtKB">
        <authorList>
            <consortium name="Ensembl"/>
        </authorList>
    </citation>
    <scope>IDENTIFICATION</scope>
</reference>
<dbReference type="Pfam" id="PF13912">
    <property type="entry name" value="zf-C2H2_6"/>
    <property type="match status" value="2"/>
</dbReference>
<evidence type="ECO:0000256" key="9">
    <source>
        <dbReference type="SAM" id="MobiDB-lite"/>
    </source>
</evidence>
<dbReference type="SUPFAM" id="SSF57667">
    <property type="entry name" value="beta-beta-alpha zinc fingers"/>
    <property type="match status" value="6"/>
</dbReference>
<dbReference type="Pfam" id="PF01352">
    <property type="entry name" value="KRAB"/>
    <property type="match status" value="1"/>
</dbReference>
<evidence type="ECO:0000313" key="13">
    <source>
        <dbReference type="Proteomes" id="UP000694571"/>
    </source>
</evidence>
<feature type="domain" description="C2H2-type" evidence="10">
    <location>
        <begin position="654"/>
        <end position="681"/>
    </location>
</feature>
<accession>A0A8D1LWC8</accession>
<dbReference type="PROSITE" id="PS00028">
    <property type="entry name" value="ZINC_FINGER_C2H2_1"/>
    <property type="match status" value="9"/>
</dbReference>
<feature type="domain" description="C2H2-type" evidence="10">
    <location>
        <begin position="458"/>
        <end position="485"/>
    </location>
</feature>
<dbReference type="InterPro" id="IPR036236">
    <property type="entry name" value="Znf_C2H2_sf"/>
</dbReference>
<dbReference type="InterPro" id="IPR036051">
    <property type="entry name" value="KRAB_dom_sf"/>
</dbReference>
<feature type="domain" description="C2H2-type" evidence="10">
    <location>
        <begin position="486"/>
        <end position="513"/>
    </location>
</feature>
<protein>
    <submittedName>
        <fullName evidence="12">Uncharacterized protein</fullName>
    </submittedName>
</protein>
<dbReference type="Pfam" id="PF00096">
    <property type="entry name" value="zf-C2H2"/>
    <property type="match status" value="6"/>
</dbReference>
<dbReference type="FunFam" id="3.30.160.60:FF:000176">
    <property type="entry name" value="zinc finger protein 70"/>
    <property type="match status" value="1"/>
</dbReference>
<dbReference type="FunFam" id="3.30.160.60:FF:000352">
    <property type="entry name" value="zinc finger protein 3 homolog"/>
    <property type="match status" value="1"/>
</dbReference>
<proteinExistence type="predicted"/>
<evidence type="ECO:0000256" key="2">
    <source>
        <dbReference type="ARBA" id="ARBA00022723"/>
    </source>
</evidence>
<feature type="domain" description="C2H2-type" evidence="10">
    <location>
        <begin position="570"/>
        <end position="597"/>
    </location>
</feature>
<feature type="domain" description="C2H2-type" evidence="10">
    <location>
        <begin position="598"/>
        <end position="625"/>
    </location>
</feature>
<evidence type="ECO:0000256" key="4">
    <source>
        <dbReference type="ARBA" id="ARBA00022771"/>
    </source>
</evidence>
<dbReference type="PROSITE" id="PS50805">
    <property type="entry name" value="KRAB"/>
    <property type="match status" value="1"/>
</dbReference>
<feature type="domain" description="C2H2-type" evidence="10">
    <location>
        <begin position="682"/>
        <end position="709"/>
    </location>
</feature>
<keyword evidence="5" id="KW-0862">Zinc</keyword>
<dbReference type="SUPFAM" id="SSF109640">
    <property type="entry name" value="KRAB domain (Kruppel-associated box)"/>
    <property type="match status" value="1"/>
</dbReference>
<dbReference type="FunFam" id="3.30.160.60:FF:001119">
    <property type="entry name" value="zinc finger protein 408"/>
    <property type="match status" value="1"/>
</dbReference>
<dbReference type="PROSITE" id="PS50157">
    <property type="entry name" value="ZINC_FINGER_C2H2_2"/>
    <property type="match status" value="9"/>
</dbReference>
<dbReference type="CDD" id="cd07765">
    <property type="entry name" value="KRAB_A-box"/>
    <property type="match status" value="1"/>
</dbReference>
<dbReference type="InterPro" id="IPR001909">
    <property type="entry name" value="KRAB"/>
</dbReference>
<feature type="compositionally biased region" description="Polar residues" evidence="9">
    <location>
        <begin position="232"/>
        <end position="250"/>
    </location>
</feature>
<keyword evidence="4 8" id="KW-0863">Zinc-finger</keyword>
<feature type="domain" description="C2H2-type" evidence="10">
    <location>
        <begin position="542"/>
        <end position="569"/>
    </location>
</feature>
<evidence type="ECO:0000256" key="8">
    <source>
        <dbReference type="PROSITE-ProRule" id="PRU00042"/>
    </source>
</evidence>
<dbReference type="GO" id="GO:0022603">
    <property type="term" value="P:regulation of anatomical structure morphogenesis"/>
    <property type="evidence" value="ECO:0007669"/>
    <property type="project" value="UniProtKB-ARBA"/>
</dbReference>
<dbReference type="GO" id="GO:0031981">
    <property type="term" value="C:nuclear lumen"/>
    <property type="evidence" value="ECO:0007669"/>
    <property type="project" value="UniProtKB-ARBA"/>
</dbReference>
<dbReference type="AlphaFoldDB" id="A0A8D1LWC8"/>
<evidence type="ECO:0000259" key="11">
    <source>
        <dbReference type="PROSITE" id="PS50805"/>
    </source>
</evidence>
<feature type="domain" description="C2H2-type" evidence="10">
    <location>
        <begin position="626"/>
        <end position="653"/>
    </location>
</feature>
<dbReference type="GO" id="GO:0003677">
    <property type="term" value="F:DNA binding"/>
    <property type="evidence" value="ECO:0007669"/>
    <property type="project" value="UniProtKB-KW"/>
</dbReference>
<dbReference type="Gene3D" id="3.30.160.60">
    <property type="entry name" value="Classic Zinc Finger"/>
    <property type="match status" value="9"/>
</dbReference>
<dbReference type="Gene3D" id="6.10.140.140">
    <property type="match status" value="1"/>
</dbReference>
<evidence type="ECO:0000256" key="1">
    <source>
        <dbReference type="ARBA" id="ARBA00004123"/>
    </source>
</evidence>
<dbReference type="FunFam" id="3.30.160.60:FF:002343">
    <property type="entry name" value="Zinc finger protein 33A"/>
    <property type="match status" value="2"/>
</dbReference>
<organism evidence="12 13">
    <name type="scientific">Sus scrofa</name>
    <name type="common">Pig</name>
    <dbReference type="NCBI Taxonomy" id="9823"/>
    <lineage>
        <taxon>Eukaryota</taxon>
        <taxon>Metazoa</taxon>
        <taxon>Chordata</taxon>
        <taxon>Craniata</taxon>
        <taxon>Vertebrata</taxon>
        <taxon>Euteleostomi</taxon>
        <taxon>Mammalia</taxon>
        <taxon>Eutheria</taxon>
        <taxon>Laurasiatheria</taxon>
        <taxon>Artiodactyla</taxon>
        <taxon>Suina</taxon>
        <taxon>Suidae</taxon>
        <taxon>Sus</taxon>
    </lineage>
</organism>
<evidence type="ECO:0000256" key="7">
    <source>
        <dbReference type="ARBA" id="ARBA00023242"/>
    </source>
</evidence>
<dbReference type="PANTHER" id="PTHR23234:SF8">
    <property type="entry name" value="C2H2-TYPE DOMAIN-CONTAINING PROTEIN"/>
    <property type="match status" value="1"/>
</dbReference>
<keyword evidence="3" id="KW-0677">Repeat</keyword>
<dbReference type="Proteomes" id="UP000694571">
    <property type="component" value="Unplaced"/>
</dbReference>
<feature type="region of interest" description="Disordered" evidence="9">
    <location>
        <begin position="230"/>
        <end position="250"/>
    </location>
</feature>
<dbReference type="SMART" id="SM00355">
    <property type="entry name" value="ZnF_C2H2"/>
    <property type="match status" value="10"/>
</dbReference>
<dbReference type="FunFam" id="3.30.160.60:FF:000690">
    <property type="entry name" value="Zinc finger protein 354C"/>
    <property type="match status" value="1"/>
</dbReference>
<evidence type="ECO:0000256" key="6">
    <source>
        <dbReference type="ARBA" id="ARBA00023125"/>
    </source>
</evidence>
<keyword evidence="7" id="KW-0539">Nucleus</keyword>
<dbReference type="Ensembl" id="ENSSSCT00050035241.1">
    <property type="protein sequence ID" value="ENSSSCP00050014658.1"/>
    <property type="gene ID" value="ENSSSCG00050026192.1"/>
</dbReference>
<evidence type="ECO:0000259" key="10">
    <source>
        <dbReference type="PROSITE" id="PS50157"/>
    </source>
</evidence>
<name>A0A8D1LWC8_PIG</name>
<dbReference type="FunFam" id="3.30.160.60:FF:000238">
    <property type="entry name" value="Zinc finger protein 485"/>
    <property type="match status" value="1"/>
</dbReference>
<evidence type="ECO:0000256" key="5">
    <source>
        <dbReference type="ARBA" id="ARBA00022833"/>
    </source>
</evidence>
<dbReference type="SMART" id="SM00349">
    <property type="entry name" value="KRAB"/>
    <property type="match status" value="1"/>
</dbReference>
<feature type="domain" description="C2H2-type" evidence="10">
    <location>
        <begin position="514"/>
        <end position="541"/>
    </location>
</feature>
<dbReference type="FunFam" id="3.30.160.60:FF:000029">
    <property type="entry name" value="GLI family zinc finger 4"/>
    <property type="match status" value="1"/>
</dbReference>
<keyword evidence="6" id="KW-0238">DNA-binding</keyword>